<dbReference type="GeneID" id="14212465"/>
<keyword evidence="9" id="KW-1185">Reference proteome</keyword>
<dbReference type="EMBL" id="CP003378">
    <property type="protein sequence ID" value="AFZ70924.1"/>
    <property type="molecule type" value="Genomic_DNA"/>
</dbReference>
<gene>
    <name evidence="8" type="ordered locus">Calag_1205</name>
</gene>
<dbReference type="FunCoup" id="L0ABW4">
    <property type="interactions" value="88"/>
</dbReference>
<accession>L0ABW4</accession>
<evidence type="ECO:0000313" key="9">
    <source>
        <dbReference type="Proteomes" id="UP000010469"/>
    </source>
</evidence>
<comment type="similarity">
    <text evidence="1">Belongs to the V-ATPase E subunit family.</text>
</comment>
<evidence type="ECO:0000313" key="8">
    <source>
        <dbReference type="EMBL" id="AFZ70924.1"/>
    </source>
</evidence>
<dbReference type="InParanoid" id="L0ABW4"/>
<dbReference type="InterPro" id="IPR002842">
    <property type="entry name" value="ATPase_V1_Esu"/>
</dbReference>
<dbReference type="GO" id="GO:0006754">
    <property type="term" value="P:ATP biosynthetic process"/>
    <property type="evidence" value="ECO:0007669"/>
    <property type="project" value="UniProtKB-KW"/>
</dbReference>
<evidence type="ECO:0000256" key="3">
    <source>
        <dbReference type="ARBA" id="ARBA00022475"/>
    </source>
</evidence>
<keyword evidence="2" id="KW-0813">Transport</keyword>
<evidence type="ECO:0000256" key="4">
    <source>
        <dbReference type="ARBA" id="ARBA00022781"/>
    </source>
</evidence>
<dbReference type="KEGG" id="clg:Calag_1205"/>
<dbReference type="Proteomes" id="UP000010469">
    <property type="component" value="Chromosome"/>
</dbReference>
<keyword evidence="6" id="KW-0472">Membrane</keyword>
<keyword evidence="5" id="KW-0406">Ion transport</keyword>
<dbReference type="GO" id="GO:0033178">
    <property type="term" value="C:proton-transporting two-sector ATPase complex, catalytic domain"/>
    <property type="evidence" value="ECO:0007669"/>
    <property type="project" value="InterPro"/>
</dbReference>
<proteinExistence type="inferred from homology"/>
<dbReference type="RefSeq" id="WP_015232821.1">
    <property type="nucleotide sequence ID" value="NC_019791.1"/>
</dbReference>
<dbReference type="eggNOG" id="arCOG00869">
    <property type="taxonomic scope" value="Archaea"/>
</dbReference>
<reference evidence="9" key="1">
    <citation type="submission" date="2012-03" db="EMBL/GenBank/DDBJ databases">
        <title>Complete genome of Caldisphaera lagunensis DSM 15908.</title>
        <authorList>
            <person name="Lucas S."/>
            <person name="Copeland A."/>
            <person name="Lapidus A."/>
            <person name="Glavina del Rio T."/>
            <person name="Dalin E."/>
            <person name="Tice H."/>
            <person name="Bruce D."/>
            <person name="Goodwin L."/>
            <person name="Pitluck S."/>
            <person name="Peters L."/>
            <person name="Mikhailova N."/>
            <person name="Teshima H."/>
            <person name="Kyrpides N."/>
            <person name="Mavromatis K."/>
            <person name="Ivanova N."/>
            <person name="Brettin T."/>
            <person name="Detter J.C."/>
            <person name="Han C."/>
            <person name="Larimer F."/>
            <person name="Land M."/>
            <person name="Hauser L."/>
            <person name="Markowitz V."/>
            <person name="Cheng J.-F."/>
            <person name="Hugenholtz P."/>
            <person name="Woyke T."/>
            <person name="Wu D."/>
            <person name="Spring S."/>
            <person name="Schroeder M."/>
            <person name="Brambilla E."/>
            <person name="Klenk H.-P."/>
            <person name="Eisen J.A."/>
        </authorList>
    </citation>
    <scope>NUCLEOTIDE SEQUENCE [LARGE SCALE GENOMIC DNA]</scope>
    <source>
        <strain evidence="9">DSM 15908 / JCM 11604 / IC-154</strain>
    </source>
</reference>
<evidence type="ECO:0000256" key="6">
    <source>
        <dbReference type="ARBA" id="ARBA00023136"/>
    </source>
</evidence>
<sequence length="200" mass="22540">MTLAGNPKKVAEEIKEKNFVETKKLVDDAYSASLKLLNESYQAALNEFKKGLNDKSQELNESLKSVEASLQLELRKAVSEKRNKYIDDVFNNAINEIKKEKSKDWYINFMKKVISIISSEADSYNGLIVYTSEDDKDLVKKLTSQFKNIEVSQENANIIGGVIATNKDGTIKLDFSIDQIIKENEVFLKGIASEKLFGGK</sequence>
<keyword evidence="4" id="KW-0375">Hydrogen ion transport</keyword>
<evidence type="ECO:0000256" key="2">
    <source>
        <dbReference type="ARBA" id="ARBA00022448"/>
    </source>
</evidence>
<dbReference type="HOGENOM" id="CLU_1363591_0_0_2"/>
<dbReference type="AlphaFoldDB" id="L0ABW4"/>
<evidence type="ECO:0000256" key="1">
    <source>
        <dbReference type="ARBA" id="ARBA00005901"/>
    </source>
</evidence>
<name>L0ABW4_CALLD</name>
<keyword evidence="3" id="KW-1003">Cell membrane</keyword>
<protein>
    <submittedName>
        <fullName evidence="8">Archaeal/vacuolar-type H+-ATPase subunit E</fullName>
    </submittedName>
</protein>
<dbReference type="Pfam" id="PF01991">
    <property type="entry name" value="vATP-synt_E"/>
    <property type="match status" value="1"/>
</dbReference>
<organism evidence="8 9">
    <name type="scientific">Caldisphaera lagunensis (strain DSM 15908 / JCM 11604 / ANMR 0165 / IC-154)</name>
    <dbReference type="NCBI Taxonomy" id="1056495"/>
    <lineage>
        <taxon>Archaea</taxon>
        <taxon>Thermoproteota</taxon>
        <taxon>Thermoprotei</taxon>
        <taxon>Acidilobales</taxon>
        <taxon>Caldisphaeraceae</taxon>
        <taxon>Caldisphaera</taxon>
    </lineage>
</organism>
<evidence type="ECO:0000256" key="7">
    <source>
        <dbReference type="ARBA" id="ARBA00023310"/>
    </source>
</evidence>
<dbReference type="STRING" id="1056495.Calag_1205"/>
<dbReference type="GO" id="GO:0046961">
    <property type="term" value="F:proton-transporting ATPase activity, rotational mechanism"/>
    <property type="evidence" value="ECO:0007669"/>
    <property type="project" value="InterPro"/>
</dbReference>
<keyword evidence="7" id="KW-0066">ATP synthesis</keyword>
<dbReference type="Gene3D" id="3.30.2320.30">
    <property type="entry name" value="ATP synthase, E subunit, C-terminal"/>
    <property type="match status" value="1"/>
</dbReference>
<dbReference type="SUPFAM" id="SSF160527">
    <property type="entry name" value="V-type ATPase subunit E-like"/>
    <property type="match status" value="1"/>
</dbReference>
<dbReference type="InterPro" id="IPR038495">
    <property type="entry name" value="ATPase_E_C"/>
</dbReference>
<evidence type="ECO:0000256" key="5">
    <source>
        <dbReference type="ARBA" id="ARBA00023065"/>
    </source>
</evidence>